<dbReference type="Pfam" id="PF02709">
    <property type="entry name" value="Glyco_transf_7C"/>
    <property type="match status" value="1"/>
</dbReference>
<dbReference type="GO" id="GO:0005975">
    <property type="term" value="P:carbohydrate metabolic process"/>
    <property type="evidence" value="ECO:0007669"/>
    <property type="project" value="InterPro"/>
</dbReference>
<evidence type="ECO:0000313" key="3">
    <source>
        <dbReference type="EMBL" id="MBG9389067.1"/>
    </source>
</evidence>
<dbReference type="InterPro" id="IPR027791">
    <property type="entry name" value="Galactosyl_T_C"/>
</dbReference>
<keyword evidence="1" id="KW-0808">Transferase</keyword>
<keyword evidence="4" id="KW-1185">Reference proteome</keyword>
<dbReference type="SUPFAM" id="SSF53448">
    <property type="entry name" value="Nucleotide-diphospho-sugar transferases"/>
    <property type="match status" value="1"/>
</dbReference>
<dbReference type="InterPro" id="IPR029044">
    <property type="entry name" value="Nucleotide-diphossugar_trans"/>
</dbReference>
<accession>A0A931H5Y0</accession>
<dbReference type="PRINTS" id="PR02050">
    <property type="entry name" value="B14GALTRFASE"/>
</dbReference>
<proteinExistence type="predicted"/>
<sequence length="346" mass="37976">MRSTLGVWLRDVPRYVPRLWFPGGDYLAIRNRGERLEAGPGGRGYRCLWQWTSDLHAPQHLPALGRALMRRALADHPIGRAPAPATRAGSPEVSFLIGHRGLSRLPALLATLETIAGQQDAAVECWVVEQDTQPSLPGRLPAWVHYLHTPPPDPAMPYARSWAFNAAAAHARGRVLVLHDNDLLVPRDYAHHASAIAGAGYEVVNLKRFIFYLGEEHSRSLAASPHGLFAAAPVSIMQNAEGGGSIAITREAFDAIGGMDESFVGWGGEDNEFWERASTRRVWRHGFLPLVHLWHAAQAHKQNADNPTMQRYATLSALAPQERIERLRRVARGSSPGPAREAGGDA</sequence>
<reference evidence="3" key="1">
    <citation type="submission" date="2020-11" db="EMBL/GenBank/DDBJ databases">
        <title>Bacterial whole genome sequence for Caenimonas sp. DR4.4.</title>
        <authorList>
            <person name="Le V."/>
            <person name="Ko S.-R."/>
            <person name="Ahn C.-Y."/>
            <person name="Oh H.-M."/>
        </authorList>
    </citation>
    <scope>NUCLEOTIDE SEQUENCE</scope>
    <source>
        <strain evidence="3">DR4.4</strain>
    </source>
</reference>
<dbReference type="Gene3D" id="3.90.550.10">
    <property type="entry name" value="Spore Coat Polysaccharide Biosynthesis Protein SpsA, Chain A"/>
    <property type="match status" value="1"/>
</dbReference>
<comment type="caution">
    <text evidence="3">The sequence shown here is derived from an EMBL/GenBank/DDBJ whole genome shotgun (WGS) entry which is preliminary data.</text>
</comment>
<evidence type="ECO:0000256" key="1">
    <source>
        <dbReference type="ARBA" id="ARBA00022679"/>
    </source>
</evidence>
<dbReference type="RefSeq" id="WP_196986883.1">
    <property type="nucleotide sequence ID" value="NZ_JADWYS010000001.1"/>
</dbReference>
<dbReference type="GO" id="GO:0016757">
    <property type="term" value="F:glycosyltransferase activity"/>
    <property type="evidence" value="ECO:0007669"/>
    <property type="project" value="InterPro"/>
</dbReference>
<dbReference type="AlphaFoldDB" id="A0A931H5Y0"/>
<name>A0A931H5Y0_9BURK</name>
<evidence type="ECO:0000313" key="4">
    <source>
        <dbReference type="Proteomes" id="UP000651050"/>
    </source>
</evidence>
<gene>
    <name evidence="3" type="ORF">I5803_13610</name>
</gene>
<dbReference type="InterPro" id="IPR003859">
    <property type="entry name" value="Galactosyl_T"/>
</dbReference>
<dbReference type="EMBL" id="JADWYS010000001">
    <property type="protein sequence ID" value="MBG9389067.1"/>
    <property type="molecule type" value="Genomic_DNA"/>
</dbReference>
<dbReference type="Proteomes" id="UP000651050">
    <property type="component" value="Unassembled WGS sequence"/>
</dbReference>
<organism evidence="3 4">
    <name type="scientific">Caenimonas aquaedulcis</name>
    <dbReference type="NCBI Taxonomy" id="2793270"/>
    <lineage>
        <taxon>Bacteria</taxon>
        <taxon>Pseudomonadati</taxon>
        <taxon>Pseudomonadota</taxon>
        <taxon>Betaproteobacteria</taxon>
        <taxon>Burkholderiales</taxon>
        <taxon>Comamonadaceae</taxon>
        <taxon>Caenimonas</taxon>
    </lineage>
</organism>
<protein>
    <recommendedName>
        <fullName evidence="2">Galactosyltransferase C-terminal domain-containing protein</fullName>
    </recommendedName>
</protein>
<evidence type="ECO:0000259" key="2">
    <source>
        <dbReference type="Pfam" id="PF02709"/>
    </source>
</evidence>
<feature type="domain" description="Galactosyltransferase C-terminal" evidence="2">
    <location>
        <begin position="243"/>
        <end position="279"/>
    </location>
</feature>